<dbReference type="GeneID" id="90532351"/>
<evidence type="ECO:0000259" key="4">
    <source>
        <dbReference type="Pfam" id="PF00135"/>
    </source>
</evidence>
<evidence type="ECO:0000256" key="1">
    <source>
        <dbReference type="ARBA" id="ARBA00005964"/>
    </source>
</evidence>
<dbReference type="EMBL" id="JANFZH010000001">
    <property type="protein sequence ID" value="MCQ4838361.1"/>
    <property type="molecule type" value="Genomic_DNA"/>
</dbReference>
<dbReference type="PROSITE" id="PS00122">
    <property type="entry name" value="CARBOXYLESTERASE_B_1"/>
    <property type="match status" value="1"/>
</dbReference>
<comment type="caution">
    <text evidence="5">The sequence shown here is derived from an EMBL/GenBank/DDBJ whole genome shotgun (WGS) entry which is preliminary data.</text>
</comment>
<keyword evidence="6" id="KW-1185">Reference proteome</keyword>
<keyword evidence="2 3" id="KW-0378">Hydrolase</keyword>
<dbReference type="InterPro" id="IPR050309">
    <property type="entry name" value="Type-B_Carboxylest/Lipase"/>
</dbReference>
<dbReference type="InterPro" id="IPR002018">
    <property type="entry name" value="CarbesteraseB"/>
</dbReference>
<name>A0ABT1RUL7_9FIRM</name>
<dbReference type="InterPro" id="IPR029058">
    <property type="entry name" value="AB_hydrolase_fold"/>
</dbReference>
<dbReference type="EC" id="3.1.1.-" evidence="3"/>
<evidence type="ECO:0000313" key="5">
    <source>
        <dbReference type="EMBL" id="MCQ4838361.1"/>
    </source>
</evidence>
<evidence type="ECO:0000256" key="3">
    <source>
        <dbReference type="RuleBase" id="RU361235"/>
    </source>
</evidence>
<evidence type="ECO:0000313" key="6">
    <source>
        <dbReference type="Proteomes" id="UP001524473"/>
    </source>
</evidence>
<protein>
    <recommendedName>
        <fullName evidence="3">Carboxylic ester hydrolase</fullName>
        <ecNumber evidence="3">3.1.1.-</ecNumber>
    </recommendedName>
</protein>
<comment type="similarity">
    <text evidence="1 3">Belongs to the type-B carboxylesterase/lipase family.</text>
</comment>
<sequence length="519" mass="58180">MEKQFRYDFQTAVVETDKGLVHGYEYDGMSIFKGIPYARSKRFHDPEPVEPWDGLREATGYGYVCPLLDEERLDSSLGAPHRIGVQNENCQNLNVWTPACDDKKRPVMVWLHGGAFSGGSSIEQVAYEGENLCKHGQIVFVSINHRLNVLGYCDLSEFGEEYKNSGNAGTSDMVAALQWIHRNIAAFGGDPGNVTIFGQSGGGMKVTALLQTPAADGLYHKGIIMSGVQGGALFDCVGSGRQMGELMMESLGVKTAKELEEAPYQDLVRAFKDMRYQLRPQKINSGETPCRNAFYLGDPLEVPFRKETIDIPILVGSTFSEFSGFGVMGYDRKKITDQEAQKAIEEKFGKALADEAIPLFRQAYPERNLIDLLGMDYMFRDYTFSYLERRCGYNSCTWDYIFNLDGPMYGGQLPPHCADIPFVFHNTELVPSTQEAGVTERVEKEIFDTVMAFVKTGNPNNPSIPQWKHDSPEEFNTMVFDRKTGVRTNFDRKLVKALSREFLDGMVDGILKGMARKPE</sequence>
<dbReference type="PANTHER" id="PTHR11559">
    <property type="entry name" value="CARBOXYLESTERASE"/>
    <property type="match status" value="1"/>
</dbReference>
<dbReference type="SUPFAM" id="SSF53474">
    <property type="entry name" value="alpha/beta-Hydrolases"/>
    <property type="match status" value="1"/>
</dbReference>
<proteinExistence type="inferred from homology"/>
<dbReference type="RefSeq" id="WP_066863682.1">
    <property type="nucleotide sequence ID" value="NZ_CABKVV010000013.1"/>
</dbReference>
<evidence type="ECO:0000256" key="2">
    <source>
        <dbReference type="ARBA" id="ARBA00022801"/>
    </source>
</evidence>
<dbReference type="Gene3D" id="3.40.50.1820">
    <property type="entry name" value="alpha/beta hydrolase"/>
    <property type="match status" value="1"/>
</dbReference>
<reference evidence="5 6" key="1">
    <citation type="submission" date="2022-06" db="EMBL/GenBank/DDBJ databases">
        <title>Isolation of gut microbiota from human fecal samples.</title>
        <authorList>
            <person name="Pamer E.G."/>
            <person name="Barat B."/>
            <person name="Waligurski E."/>
            <person name="Medina S."/>
            <person name="Paddock L."/>
            <person name="Mostad J."/>
        </authorList>
    </citation>
    <scope>NUCLEOTIDE SEQUENCE [LARGE SCALE GENOMIC DNA]</scope>
    <source>
        <strain evidence="5 6">DFI.9.73</strain>
    </source>
</reference>
<dbReference type="InterPro" id="IPR019826">
    <property type="entry name" value="Carboxylesterase_B_AS"/>
</dbReference>
<gene>
    <name evidence="5" type="ORF">NE695_00350</name>
</gene>
<dbReference type="Pfam" id="PF00135">
    <property type="entry name" value="COesterase"/>
    <property type="match status" value="1"/>
</dbReference>
<dbReference type="Proteomes" id="UP001524473">
    <property type="component" value="Unassembled WGS sequence"/>
</dbReference>
<feature type="domain" description="Carboxylesterase type B" evidence="4">
    <location>
        <begin position="11"/>
        <end position="489"/>
    </location>
</feature>
<accession>A0ABT1RUL7</accession>
<organism evidence="5 6">
    <name type="scientific">Neglectibacter timonensis</name>
    <dbReference type="NCBI Taxonomy" id="1776382"/>
    <lineage>
        <taxon>Bacteria</taxon>
        <taxon>Bacillati</taxon>
        <taxon>Bacillota</taxon>
        <taxon>Clostridia</taxon>
        <taxon>Eubacteriales</taxon>
        <taxon>Oscillospiraceae</taxon>
        <taxon>Neglectibacter</taxon>
    </lineage>
</organism>